<accession>A0AAE1SE31</accession>
<comment type="caution">
    <text evidence="1">The sequence shown here is derived from an EMBL/GenBank/DDBJ whole genome shotgun (WGS) entry which is preliminary data.</text>
</comment>
<dbReference type="AlphaFoldDB" id="A0AAE1SE31"/>
<keyword evidence="2" id="KW-1185">Reference proteome</keyword>
<dbReference type="EMBL" id="JAVYJV010000006">
    <property type="protein sequence ID" value="KAK4368370.1"/>
    <property type="molecule type" value="Genomic_DNA"/>
</dbReference>
<evidence type="ECO:0000313" key="1">
    <source>
        <dbReference type="EMBL" id="KAK4368370.1"/>
    </source>
</evidence>
<reference evidence="1" key="1">
    <citation type="submission" date="2023-12" db="EMBL/GenBank/DDBJ databases">
        <title>Genome assembly of Anisodus tanguticus.</title>
        <authorList>
            <person name="Wang Y.-J."/>
        </authorList>
    </citation>
    <scope>NUCLEOTIDE SEQUENCE</scope>
    <source>
        <strain evidence="1">KB-2021</strain>
        <tissue evidence="1">Leaf</tissue>
    </source>
</reference>
<protein>
    <submittedName>
        <fullName evidence="1">Uncharacterized protein</fullName>
    </submittedName>
</protein>
<organism evidence="1 2">
    <name type="scientific">Anisodus tanguticus</name>
    <dbReference type="NCBI Taxonomy" id="243964"/>
    <lineage>
        <taxon>Eukaryota</taxon>
        <taxon>Viridiplantae</taxon>
        <taxon>Streptophyta</taxon>
        <taxon>Embryophyta</taxon>
        <taxon>Tracheophyta</taxon>
        <taxon>Spermatophyta</taxon>
        <taxon>Magnoliopsida</taxon>
        <taxon>eudicotyledons</taxon>
        <taxon>Gunneridae</taxon>
        <taxon>Pentapetalae</taxon>
        <taxon>asterids</taxon>
        <taxon>lamiids</taxon>
        <taxon>Solanales</taxon>
        <taxon>Solanaceae</taxon>
        <taxon>Solanoideae</taxon>
        <taxon>Hyoscyameae</taxon>
        <taxon>Anisodus</taxon>
    </lineage>
</organism>
<sequence>MAVRFLNREVSDLCLGKSALRLISATATVAEALSLLKRTGETHVSVWNCDHSSSPRKVVEEVTDVFVDHDECRVEKKVDVICFLCKQESLMLEFCWVVVRSEY</sequence>
<dbReference type="Proteomes" id="UP001291623">
    <property type="component" value="Unassembled WGS sequence"/>
</dbReference>
<evidence type="ECO:0000313" key="2">
    <source>
        <dbReference type="Proteomes" id="UP001291623"/>
    </source>
</evidence>
<name>A0AAE1SE31_9SOLA</name>
<proteinExistence type="predicted"/>
<gene>
    <name evidence="1" type="ORF">RND71_012162</name>
</gene>